<evidence type="ECO:0000313" key="3">
    <source>
        <dbReference type="Proteomes" id="UP000293347"/>
    </source>
</evidence>
<reference evidence="2 3" key="1">
    <citation type="submission" date="2019-02" db="EMBL/GenBank/DDBJ databases">
        <title>Pedobacter sp. RP-1-14 sp. nov., isolated from Arctic soil.</title>
        <authorList>
            <person name="Dahal R.H."/>
        </authorList>
    </citation>
    <scope>NUCLEOTIDE SEQUENCE [LARGE SCALE GENOMIC DNA]</scope>
    <source>
        <strain evidence="2 3">RP-1-14</strain>
    </source>
</reference>
<dbReference type="SUPFAM" id="SSF49899">
    <property type="entry name" value="Concanavalin A-like lectins/glucanases"/>
    <property type="match status" value="1"/>
</dbReference>
<dbReference type="Proteomes" id="UP000293347">
    <property type="component" value="Unassembled WGS sequence"/>
</dbReference>
<dbReference type="OrthoDB" id="259356at2"/>
<evidence type="ECO:0000313" key="2">
    <source>
        <dbReference type="EMBL" id="TCD03778.1"/>
    </source>
</evidence>
<organism evidence="2 3">
    <name type="scientific">Pedobacter psychroterrae</name>
    <dbReference type="NCBI Taxonomy" id="2530453"/>
    <lineage>
        <taxon>Bacteria</taxon>
        <taxon>Pseudomonadati</taxon>
        <taxon>Bacteroidota</taxon>
        <taxon>Sphingobacteriia</taxon>
        <taxon>Sphingobacteriales</taxon>
        <taxon>Sphingobacteriaceae</taxon>
        <taxon>Pedobacter</taxon>
    </lineage>
</organism>
<proteinExistence type="predicted"/>
<evidence type="ECO:0008006" key="4">
    <source>
        <dbReference type="Google" id="ProtNLM"/>
    </source>
</evidence>
<protein>
    <recommendedName>
        <fullName evidence="4">Concanavalin A-like lectin/glucanase superfamily protein</fullName>
    </recommendedName>
</protein>
<dbReference type="GO" id="GO:0004553">
    <property type="term" value="F:hydrolase activity, hydrolyzing O-glycosyl compounds"/>
    <property type="evidence" value="ECO:0007669"/>
    <property type="project" value="UniProtKB-ARBA"/>
</dbReference>
<dbReference type="RefSeq" id="WP_131594714.1">
    <property type="nucleotide sequence ID" value="NZ_SJSL01000001.1"/>
</dbReference>
<comment type="caution">
    <text evidence="2">The sequence shown here is derived from an EMBL/GenBank/DDBJ whole genome shotgun (WGS) entry which is preliminary data.</text>
</comment>
<feature type="signal peptide" evidence="1">
    <location>
        <begin position="1"/>
        <end position="23"/>
    </location>
</feature>
<feature type="chain" id="PRO_5020895597" description="Concanavalin A-like lectin/glucanase superfamily protein" evidence="1">
    <location>
        <begin position="24"/>
        <end position="288"/>
    </location>
</feature>
<dbReference type="GO" id="GO:0005975">
    <property type="term" value="P:carbohydrate metabolic process"/>
    <property type="evidence" value="ECO:0007669"/>
    <property type="project" value="UniProtKB-ARBA"/>
</dbReference>
<name>A0A4R0NUE1_9SPHI</name>
<sequence length="288" mass="32540">MKNINLRYLFALVCCLLISTAYAQNINKKMLILDLNPDKGVIVSEGDLVETWQNQVSSFVAKDFSRRDEGRKVPGSGRPKLVKNVAALKGHNTIAFKQQELLNMDEDAFDHLITGGGYTWFCVLKPGKQPGELKDVNCFFGNLRNQPNNEGFWGGFADDNSFWMSSRNAVTFGRWDKNNPYVTSNKILKQDQYYLIMGRMGKGTDTVMLSLYLNDGAAPIATHPFPVNTKVNSSRMAIGQERDAREHPGRESFVGEMARFLIYDRPLTDQEMIKSAKQLMSFYGVPEK</sequence>
<dbReference type="EMBL" id="SJSL01000001">
    <property type="protein sequence ID" value="TCD03778.1"/>
    <property type="molecule type" value="Genomic_DNA"/>
</dbReference>
<gene>
    <name evidence="2" type="ORF">EZ437_07445</name>
</gene>
<dbReference type="AlphaFoldDB" id="A0A4R0NUE1"/>
<keyword evidence="3" id="KW-1185">Reference proteome</keyword>
<dbReference type="Gene3D" id="2.60.120.200">
    <property type="match status" value="1"/>
</dbReference>
<evidence type="ECO:0000256" key="1">
    <source>
        <dbReference type="SAM" id="SignalP"/>
    </source>
</evidence>
<accession>A0A4R0NUE1</accession>
<dbReference type="Pfam" id="PF13385">
    <property type="entry name" value="Laminin_G_3"/>
    <property type="match status" value="1"/>
</dbReference>
<keyword evidence="1" id="KW-0732">Signal</keyword>
<dbReference type="InterPro" id="IPR013320">
    <property type="entry name" value="ConA-like_dom_sf"/>
</dbReference>